<accession>A0A8J3E0Q5</accession>
<evidence type="ECO:0000256" key="2">
    <source>
        <dbReference type="ARBA" id="ARBA00023125"/>
    </source>
</evidence>
<evidence type="ECO:0000256" key="4">
    <source>
        <dbReference type="PROSITE-ProRule" id="PRU00335"/>
    </source>
</evidence>
<dbReference type="GO" id="GO:0003677">
    <property type="term" value="F:DNA binding"/>
    <property type="evidence" value="ECO:0007669"/>
    <property type="project" value="UniProtKB-UniRule"/>
</dbReference>
<dbReference type="PANTHER" id="PTHR47506">
    <property type="entry name" value="TRANSCRIPTIONAL REGULATORY PROTEIN"/>
    <property type="match status" value="1"/>
</dbReference>
<dbReference type="PROSITE" id="PS50977">
    <property type="entry name" value="HTH_TETR_2"/>
    <property type="match status" value="1"/>
</dbReference>
<feature type="DNA-binding region" description="H-T-H motif" evidence="4">
    <location>
        <begin position="25"/>
        <end position="44"/>
    </location>
</feature>
<feature type="domain" description="HTH tetR-type" evidence="5">
    <location>
        <begin position="2"/>
        <end position="62"/>
    </location>
</feature>
<dbReference type="SUPFAM" id="SSF48498">
    <property type="entry name" value="Tetracyclin repressor-like, C-terminal domain"/>
    <property type="match status" value="1"/>
</dbReference>
<dbReference type="SUPFAM" id="SSF46689">
    <property type="entry name" value="Homeodomain-like"/>
    <property type="match status" value="1"/>
</dbReference>
<sequence length="187" mass="21012">MENRKTQIIDLALKLIQQKGYVAFSYDDISKPLGITKASVHYHFEKKEDLGVAVGEQILQSLQKLSMAAKDPSLTVQDKLMLFINKRTEQFTRTEICPISSLQADFESLPDRVREKVEEISQLEMTIMQTIVAEALNKEQTGGKDDSQSLSVAILASIKGALIYRRVLGDSVLEEVLKDINQRLKTA</sequence>
<protein>
    <submittedName>
        <fullName evidence="6">TetR family transcriptional regulator</fullName>
    </submittedName>
</protein>
<keyword evidence="7" id="KW-1185">Reference proteome</keyword>
<dbReference type="PRINTS" id="PR00455">
    <property type="entry name" value="HTHTETR"/>
</dbReference>
<name>A0A8J3E0Q5_9BACL</name>
<evidence type="ECO:0000313" key="6">
    <source>
        <dbReference type="EMBL" id="GGE55093.1"/>
    </source>
</evidence>
<dbReference type="PANTHER" id="PTHR47506:SF1">
    <property type="entry name" value="HTH-TYPE TRANSCRIPTIONAL REGULATOR YJDC"/>
    <property type="match status" value="1"/>
</dbReference>
<dbReference type="InterPro" id="IPR036271">
    <property type="entry name" value="Tet_transcr_reg_TetR-rel_C_sf"/>
</dbReference>
<dbReference type="InterPro" id="IPR001647">
    <property type="entry name" value="HTH_TetR"/>
</dbReference>
<dbReference type="AlphaFoldDB" id="A0A8J3E0Q5"/>
<comment type="caution">
    <text evidence="6">The sequence shown here is derived from an EMBL/GenBank/DDBJ whole genome shotgun (WGS) entry which is preliminary data.</text>
</comment>
<organism evidence="6 7">
    <name type="scientific">Pullulanibacillus camelliae</name>
    <dbReference type="NCBI Taxonomy" id="1707096"/>
    <lineage>
        <taxon>Bacteria</taxon>
        <taxon>Bacillati</taxon>
        <taxon>Bacillota</taxon>
        <taxon>Bacilli</taxon>
        <taxon>Bacillales</taxon>
        <taxon>Sporolactobacillaceae</taxon>
        <taxon>Pullulanibacillus</taxon>
    </lineage>
</organism>
<dbReference type="InterPro" id="IPR011075">
    <property type="entry name" value="TetR_C"/>
</dbReference>
<evidence type="ECO:0000259" key="5">
    <source>
        <dbReference type="PROSITE" id="PS50977"/>
    </source>
</evidence>
<evidence type="ECO:0000256" key="1">
    <source>
        <dbReference type="ARBA" id="ARBA00023015"/>
    </source>
</evidence>
<dbReference type="InterPro" id="IPR009057">
    <property type="entry name" value="Homeodomain-like_sf"/>
</dbReference>
<keyword evidence="1" id="KW-0805">Transcription regulation</keyword>
<evidence type="ECO:0000313" key="7">
    <source>
        <dbReference type="Proteomes" id="UP000628775"/>
    </source>
</evidence>
<keyword evidence="2 4" id="KW-0238">DNA-binding</keyword>
<gene>
    <name evidence="6" type="ORF">GCM10011391_37590</name>
</gene>
<dbReference type="EMBL" id="BMIR01000028">
    <property type="protein sequence ID" value="GGE55093.1"/>
    <property type="molecule type" value="Genomic_DNA"/>
</dbReference>
<evidence type="ECO:0000256" key="3">
    <source>
        <dbReference type="ARBA" id="ARBA00023163"/>
    </source>
</evidence>
<dbReference type="Proteomes" id="UP000628775">
    <property type="component" value="Unassembled WGS sequence"/>
</dbReference>
<dbReference type="Pfam" id="PF16925">
    <property type="entry name" value="TetR_C_13"/>
    <property type="match status" value="1"/>
</dbReference>
<reference evidence="6" key="2">
    <citation type="submission" date="2020-09" db="EMBL/GenBank/DDBJ databases">
        <authorList>
            <person name="Sun Q."/>
            <person name="Zhou Y."/>
        </authorList>
    </citation>
    <scope>NUCLEOTIDE SEQUENCE</scope>
    <source>
        <strain evidence="6">CGMCC 1.15371</strain>
    </source>
</reference>
<dbReference type="Gene3D" id="1.10.357.10">
    <property type="entry name" value="Tetracycline Repressor, domain 2"/>
    <property type="match status" value="1"/>
</dbReference>
<dbReference type="Pfam" id="PF00440">
    <property type="entry name" value="TetR_N"/>
    <property type="match status" value="1"/>
</dbReference>
<keyword evidence="3" id="KW-0804">Transcription</keyword>
<proteinExistence type="predicted"/>
<dbReference type="RefSeq" id="WP_188698475.1">
    <property type="nucleotide sequence ID" value="NZ_BMIR01000028.1"/>
</dbReference>
<reference evidence="6" key="1">
    <citation type="journal article" date="2014" name="Int. J. Syst. Evol. Microbiol.">
        <title>Complete genome sequence of Corynebacterium casei LMG S-19264T (=DSM 44701T), isolated from a smear-ripened cheese.</title>
        <authorList>
            <consortium name="US DOE Joint Genome Institute (JGI-PGF)"/>
            <person name="Walter F."/>
            <person name="Albersmeier A."/>
            <person name="Kalinowski J."/>
            <person name="Ruckert C."/>
        </authorList>
    </citation>
    <scope>NUCLEOTIDE SEQUENCE</scope>
    <source>
        <strain evidence="6">CGMCC 1.15371</strain>
    </source>
</reference>